<dbReference type="GO" id="GO:0016020">
    <property type="term" value="C:membrane"/>
    <property type="evidence" value="ECO:0007669"/>
    <property type="project" value="UniProtKB-SubCell"/>
</dbReference>
<name>A0A952KIQ1_9PROT</name>
<accession>A0A952KIQ1</accession>
<dbReference type="CDD" id="cd06530">
    <property type="entry name" value="S26_SPase_I"/>
    <property type="match status" value="1"/>
</dbReference>
<dbReference type="InterPro" id="IPR036286">
    <property type="entry name" value="LexA/Signal_pep-like_sf"/>
</dbReference>
<dbReference type="GO" id="GO:0004252">
    <property type="term" value="F:serine-type endopeptidase activity"/>
    <property type="evidence" value="ECO:0007669"/>
    <property type="project" value="InterPro"/>
</dbReference>
<evidence type="ECO:0000256" key="7">
    <source>
        <dbReference type="SAM" id="SignalP"/>
    </source>
</evidence>
<dbReference type="PROSITE" id="PS00760">
    <property type="entry name" value="SPASE_I_2"/>
    <property type="match status" value="1"/>
</dbReference>
<comment type="catalytic activity">
    <reaction evidence="1 6">
        <text>Cleavage of hydrophobic, N-terminal signal or leader sequences from secreted and periplasmic proteins.</text>
        <dbReference type="EC" id="3.4.21.89"/>
    </reaction>
</comment>
<evidence type="ECO:0000313" key="9">
    <source>
        <dbReference type="EMBL" id="MBW8726996.1"/>
    </source>
</evidence>
<sequence>MRLAGSALLALSAGPAAAATLGDWFEGTEMAIRFVAAGIPARSFITPSGGMAPTLVSGDVFLADLRDAGKMPRRGDVIVFYPPRDTSVIYFKRVIGLPGDRVQLTDGRLLINRKLLNRREITPYTITLSAQDVAMHRYVETLPPDGGPSEPYEILERSDKEPFDDTPEYVVPPGHCFTLGDNRDNSNDSRVDLGYVSIGNIIGRAVYRLRPNSGWLVPPETVPGLG</sequence>
<gene>
    <name evidence="9" type="primary">lepB</name>
    <name evidence="9" type="ORF">JF625_17855</name>
</gene>
<evidence type="ECO:0000256" key="2">
    <source>
        <dbReference type="ARBA" id="ARBA00009370"/>
    </source>
</evidence>
<feature type="chain" id="PRO_5037718729" description="Signal peptidase I" evidence="7">
    <location>
        <begin position="19"/>
        <end position="226"/>
    </location>
</feature>
<dbReference type="Gene3D" id="2.10.109.10">
    <property type="entry name" value="Umud Fragment, subunit A"/>
    <property type="match status" value="1"/>
</dbReference>
<dbReference type="InterPro" id="IPR019757">
    <property type="entry name" value="Pept_S26A_signal_pept_1_Lys-AS"/>
</dbReference>
<comment type="subcellular location">
    <subcellularLocation>
        <location evidence="6">Membrane</location>
        <topology evidence="6">Single-pass type II membrane protein</topology>
    </subcellularLocation>
</comment>
<dbReference type="PANTHER" id="PTHR43390">
    <property type="entry name" value="SIGNAL PEPTIDASE I"/>
    <property type="match status" value="1"/>
</dbReference>
<organism evidence="9 10">
    <name type="scientific">Inquilinus limosus</name>
    <dbReference type="NCBI Taxonomy" id="171674"/>
    <lineage>
        <taxon>Bacteria</taxon>
        <taxon>Pseudomonadati</taxon>
        <taxon>Pseudomonadota</taxon>
        <taxon>Alphaproteobacteria</taxon>
        <taxon>Rhodospirillales</taxon>
        <taxon>Rhodospirillaceae</taxon>
        <taxon>Inquilinus</taxon>
    </lineage>
</organism>
<comment type="similarity">
    <text evidence="2 6">Belongs to the peptidase S26 family.</text>
</comment>
<proteinExistence type="inferred from homology"/>
<dbReference type="NCBIfam" id="TIGR02227">
    <property type="entry name" value="sigpep_I_bact"/>
    <property type="match status" value="1"/>
</dbReference>
<dbReference type="InterPro" id="IPR000223">
    <property type="entry name" value="Pept_S26A_signal_pept_1"/>
</dbReference>
<dbReference type="PRINTS" id="PR00727">
    <property type="entry name" value="LEADERPTASE"/>
</dbReference>
<evidence type="ECO:0000259" key="8">
    <source>
        <dbReference type="Pfam" id="PF10502"/>
    </source>
</evidence>
<feature type="signal peptide" evidence="7">
    <location>
        <begin position="1"/>
        <end position="18"/>
    </location>
</feature>
<evidence type="ECO:0000256" key="6">
    <source>
        <dbReference type="RuleBase" id="RU362042"/>
    </source>
</evidence>
<dbReference type="EMBL" id="JAEKLZ010000247">
    <property type="protein sequence ID" value="MBW8726996.1"/>
    <property type="molecule type" value="Genomic_DNA"/>
</dbReference>
<evidence type="ECO:0000256" key="1">
    <source>
        <dbReference type="ARBA" id="ARBA00000677"/>
    </source>
</evidence>
<dbReference type="GO" id="GO:0006465">
    <property type="term" value="P:signal peptide processing"/>
    <property type="evidence" value="ECO:0007669"/>
    <property type="project" value="InterPro"/>
</dbReference>
<dbReference type="EC" id="3.4.21.89" evidence="3 6"/>
<keyword evidence="5 6" id="KW-0378">Hydrolase</keyword>
<dbReference type="InterPro" id="IPR019533">
    <property type="entry name" value="Peptidase_S26"/>
</dbReference>
<reference evidence="9" key="1">
    <citation type="submission" date="2020-06" db="EMBL/GenBank/DDBJ databases">
        <title>Stable isotope informed genome-resolved metagenomics uncovers potential trophic interactions in rhizosphere soil.</title>
        <authorList>
            <person name="Starr E.P."/>
            <person name="Shi S."/>
            <person name="Blazewicz S.J."/>
            <person name="Koch B.J."/>
            <person name="Probst A.J."/>
            <person name="Hungate B.A."/>
            <person name="Pett-Ridge J."/>
            <person name="Firestone M.K."/>
            <person name="Banfield J.F."/>
        </authorList>
    </citation>
    <scope>NUCLEOTIDE SEQUENCE</scope>
    <source>
        <strain evidence="9">YM_69_17</strain>
    </source>
</reference>
<protein>
    <recommendedName>
        <fullName evidence="4 6">Signal peptidase I</fullName>
        <ecNumber evidence="3 6">3.4.21.89</ecNumber>
    </recommendedName>
</protein>
<evidence type="ECO:0000256" key="4">
    <source>
        <dbReference type="ARBA" id="ARBA00019232"/>
    </source>
</evidence>
<dbReference type="Pfam" id="PF10502">
    <property type="entry name" value="Peptidase_S26"/>
    <property type="match status" value="1"/>
</dbReference>
<dbReference type="AlphaFoldDB" id="A0A952KIQ1"/>
<dbReference type="GO" id="GO:0009003">
    <property type="term" value="F:signal peptidase activity"/>
    <property type="evidence" value="ECO:0007669"/>
    <property type="project" value="UniProtKB-EC"/>
</dbReference>
<keyword evidence="7" id="KW-0732">Signal</keyword>
<dbReference type="PANTHER" id="PTHR43390:SF1">
    <property type="entry name" value="CHLOROPLAST PROCESSING PEPTIDASE"/>
    <property type="match status" value="1"/>
</dbReference>
<dbReference type="SUPFAM" id="SSF51306">
    <property type="entry name" value="LexA/Signal peptidase"/>
    <property type="match status" value="1"/>
</dbReference>
<dbReference type="Proteomes" id="UP000700706">
    <property type="component" value="Unassembled WGS sequence"/>
</dbReference>
<keyword evidence="6" id="KW-0645">Protease</keyword>
<evidence type="ECO:0000256" key="3">
    <source>
        <dbReference type="ARBA" id="ARBA00013208"/>
    </source>
</evidence>
<evidence type="ECO:0000313" key="10">
    <source>
        <dbReference type="Proteomes" id="UP000700706"/>
    </source>
</evidence>
<comment type="caution">
    <text evidence="9">The sequence shown here is derived from an EMBL/GenBank/DDBJ whole genome shotgun (WGS) entry which is preliminary data.</text>
</comment>
<evidence type="ECO:0000256" key="5">
    <source>
        <dbReference type="ARBA" id="ARBA00022801"/>
    </source>
</evidence>
<feature type="domain" description="Peptidase S26" evidence="8">
    <location>
        <begin position="32"/>
        <end position="208"/>
    </location>
</feature>